<gene>
    <name evidence="3" type="ORF">CBF35_03285</name>
</gene>
<evidence type="ECO:0000259" key="2">
    <source>
        <dbReference type="Pfam" id="PF00535"/>
    </source>
</evidence>
<proteinExistence type="predicted"/>
<keyword evidence="1" id="KW-1133">Transmembrane helix</keyword>
<dbReference type="AlphaFoldDB" id="A0A429ZU81"/>
<keyword evidence="3" id="KW-0808">Transferase</keyword>
<comment type="caution">
    <text evidence="3">The sequence shown here is derived from an EMBL/GenBank/DDBJ whole genome shotgun (WGS) entry which is preliminary data.</text>
</comment>
<dbReference type="SUPFAM" id="SSF53448">
    <property type="entry name" value="Nucleotide-diphospho-sugar transferases"/>
    <property type="match status" value="1"/>
</dbReference>
<keyword evidence="1" id="KW-0472">Membrane</keyword>
<keyword evidence="1" id="KW-0812">Transmembrane</keyword>
<sequence length="322" mass="36799">MALLENLISIVVPCFNEEKTITFFYQAMKKIEKKLTPYEFEFIFINDGSKDTTLDIIKALAAIDPDLIKYLSFSRNFGKEAAMYAGLAEARGQYVTVMDVDLQDPPELLLEMVAVLEEGIYDCVGARRVNRKDEPALRSFFARQFYKIINRISDTEIIDGVRDYRLMTRQMVDAILSLTEYNRFSKGIFSWVGFNTKYLEFENRERIAGETSWSFFGLLKYSLEGIISFSVFPLAIASFIGIFTFLLSLIFLVLIVGRALLYGDPVSGWPSLISVILLLGGIQLFCIGIIGQYLGRVFTEVKKRPLYITKETNISKKAKRKR</sequence>
<dbReference type="Gene3D" id="3.90.550.10">
    <property type="entry name" value="Spore Coat Polysaccharide Biosynthesis Protein SpsA, Chain A"/>
    <property type="match status" value="1"/>
</dbReference>
<keyword evidence="4" id="KW-1185">Reference proteome</keyword>
<dbReference type="InterPro" id="IPR050256">
    <property type="entry name" value="Glycosyltransferase_2"/>
</dbReference>
<dbReference type="CDD" id="cd04187">
    <property type="entry name" value="DPM1_like_bac"/>
    <property type="match status" value="1"/>
</dbReference>
<dbReference type="OrthoDB" id="9807778at2"/>
<dbReference type="GO" id="GO:0005886">
    <property type="term" value="C:plasma membrane"/>
    <property type="evidence" value="ECO:0007669"/>
    <property type="project" value="TreeGrafter"/>
</dbReference>
<feature type="transmembrane region" description="Helical" evidence="1">
    <location>
        <begin position="229"/>
        <end position="257"/>
    </location>
</feature>
<evidence type="ECO:0000313" key="4">
    <source>
        <dbReference type="Proteomes" id="UP000287239"/>
    </source>
</evidence>
<dbReference type="Pfam" id="PF00535">
    <property type="entry name" value="Glycos_transf_2"/>
    <property type="match status" value="1"/>
</dbReference>
<organism evidence="3 4">
    <name type="scientific">Vagococcus salmoninarum</name>
    <dbReference type="NCBI Taxonomy" id="2739"/>
    <lineage>
        <taxon>Bacteria</taxon>
        <taxon>Bacillati</taxon>
        <taxon>Bacillota</taxon>
        <taxon>Bacilli</taxon>
        <taxon>Lactobacillales</taxon>
        <taxon>Enterococcaceae</taxon>
        <taxon>Vagococcus</taxon>
    </lineage>
</organism>
<dbReference type="InterPro" id="IPR001173">
    <property type="entry name" value="Glyco_trans_2-like"/>
</dbReference>
<protein>
    <submittedName>
        <fullName evidence="3">Glycosyltransferase</fullName>
    </submittedName>
</protein>
<dbReference type="PANTHER" id="PTHR48090:SF8">
    <property type="entry name" value="GLYCOSYLTRANSFERASE CSBB-RELATED"/>
    <property type="match status" value="1"/>
</dbReference>
<feature type="transmembrane region" description="Helical" evidence="1">
    <location>
        <begin position="269"/>
        <end position="294"/>
    </location>
</feature>
<accession>A0A429ZU81</accession>
<dbReference type="PANTHER" id="PTHR48090">
    <property type="entry name" value="UNDECAPRENYL-PHOSPHATE 4-DEOXY-4-FORMAMIDO-L-ARABINOSE TRANSFERASE-RELATED"/>
    <property type="match status" value="1"/>
</dbReference>
<evidence type="ECO:0000313" key="3">
    <source>
        <dbReference type="EMBL" id="RST97284.1"/>
    </source>
</evidence>
<dbReference type="InterPro" id="IPR029044">
    <property type="entry name" value="Nucleotide-diphossugar_trans"/>
</dbReference>
<name>A0A429ZU81_9ENTE</name>
<dbReference type="EMBL" id="NGJU01000003">
    <property type="protein sequence ID" value="RST97284.1"/>
    <property type="molecule type" value="Genomic_DNA"/>
</dbReference>
<evidence type="ECO:0000256" key="1">
    <source>
        <dbReference type="SAM" id="Phobius"/>
    </source>
</evidence>
<dbReference type="Proteomes" id="UP000287239">
    <property type="component" value="Unassembled WGS sequence"/>
</dbReference>
<reference evidence="3 4" key="1">
    <citation type="submission" date="2017-05" db="EMBL/GenBank/DDBJ databases">
        <title>Vagococcus spp. assemblies.</title>
        <authorList>
            <person name="Gulvik C.A."/>
        </authorList>
    </citation>
    <scope>NUCLEOTIDE SEQUENCE [LARGE SCALE GENOMIC DNA]</scope>
    <source>
        <strain evidence="3 4">NCFB 2777</strain>
    </source>
</reference>
<dbReference type="GO" id="GO:0016740">
    <property type="term" value="F:transferase activity"/>
    <property type="evidence" value="ECO:0007669"/>
    <property type="project" value="UniProtKB-KW"/>
</dbReference>
<feature type="domain" description="Glycosyltransferase 2-like" evidence="2">
    <location>
        <begin position="9"/>
        <end position="175"/>
    </location>
</feature>